<accession>A0A0N0S4Y9</accession>
<dbReference type="InterPro" id="IPR025309">
    <property type="entry name" value="KTSC_dom"/>
</dbReference>
<protein>
    <recommendedName>
        <fullName evidence="1">KTSC domain-containing protein</fullName>
    </recommendedName>
</protein>
<evidence type="ECO:0000259" key="1">
    <source>
        <dbReference type="Pfam" id="PF13619"/>
    </source>
</evidence>
<keyword evidence="3" id="KW-1185">Reference proteome</keyword>
<reference evidence="2 3" key="1">
    <citation type="submission" date="2015-07" db="EMBL/GenBank/DDBJ databases">
        <authorList>
            <person name="Noorani M."/>
        </authorList>
    </citation>
    <scope>NUCLEOTIDE SEQUENCE [LARGE SCALE GENOMIC DNA]</scope>
    <source>
        <strain evidence="2 3">NRRL B-24567</strain>
    </source>
</reference>
<dbReference type="Proteomes" id="UP000037773">
    <property type="component" value="Unassembled WGS sequence"/>
</dbReference>
<sequence>MLHEQVRSSNVRSVGYSQQERVLEVAFHSGGVYRYDGVPADVHTALMAAPSKGGFLARFIKGRYVYRRVSG</sequence>
<comment type="caution">
    <text evidence="2">The sequence shown here is derived from an EMBL/GenBank/DDBJ whole genome shotgun (WGS) entry which is preliminary data.</text>
</comment>
<dbReference type="Pfam" id="PF13619">
    <property type="entry name" value="KTSC"/>
    <property type="match status" value="1"/>
</dbReference>
<dbReference type="PATRIC" id="fig|36816.3.peg.8312"/>
<dbReference type="OrthoDB" id="8450910at2"/>
<gene>
    <name evidence="2" type="ORF">ADK41_38355</name>
</gene>
<evidence type="ECO:0000313" key="3">
    <source>
        <dbReference type="Proteomes" id="UP000037773"/>
    </source>
</evidence>
<name>A0A0N0S4Y9_9ACTN</name>
<evidence type="ECO:0000313" key="2">
    <source>
        <dbReference type="EMBL" id="KOT26420.1"/>
    </source>
</evidence>
<feature type="domain" description="KTSC" evidence="1">
    <location>
        <begin position="8"/>
        <end position="64"/>
    </location>
</feature>
<dbReference type="AlphaFoldDB" id="A0A0N0S4Y9"/>
<dbReference type="EMBL" id="LGCN01000277">
    <property type="protein sequence ID" value="KOT26420.1"/>
    <property type="molecule type" value="Genomic_DNA"/>
</dbReference>
<dbReference type="RefSeq" id="WP_030837284.1">
    <property type="nucleotide sequence ID" value="NZ_LGCN01000277.1"/>
</dbReference>
<proteinExistence type="predicted"/>
<organism evidence="2 3">
    <name type="scientific">Streptomyces caelestis</name>
    <dbReference type="NCBI Taxonomy" id="36816"/>
    <lineage>
        <taxon>Bacteria</taxon>
        <taxon>Bacillati</taxon>
        <taxon>Actinomycetota</taxon>
        <taxon>Actinomycetes</taxon>
        <taxon>Kitasatosporales</taxon>
        <taxon>Streptomycetaceae</taxon>
        <taxon>Streptomyces</taxon>
    </lineage>
</organism>